<dbReference type="AlphaFoldDB" id="A0A4U5PHA1"/>
<dbReference type="InterPro" id="IPR006689">
    <property type="entry name" value="Small_GTPase_ARF/SAR"/>
</dbReference>
<dbReference type="PANTHER" id="PTHR11711">
    <property type="entry name" value="ADP RIBOSYLATION FACTOR-RELATED"/>
    <property type="match status" value="1"/>
</dbReference>
<dbReference type="PROSITE" id="PS51417">
    <property type="entry name" value="ARF"/>
    <property type="match status" value="1"/>
</dbReference>
<sequence>MVGLDNAGKTTILYKWKTGEVYKTVPTIGFNVETIYHKGVAVTIWDINGQGEFYKLWDQYIDNDSPGVIFVLNSAEINPDLIAKSSKALHQFMNSEALKESVVLIMANKSDLSGARSKDEVVEKWKLKELKHPWRIQCTSAATEDGLEESLDWLADQLTQKQASSGYLC</sequence>
<comment type="caution">
    <text evidence="6">The sequence shown here is derived from an EMBL/GenBank/DDBJ whole genome shotgun (WGS) entry which is preliminary data.</text>
</comment>
<dbReference type="SUPFAM" id="SSF52540">
    <property type="entry name" value="P-loop containing nucleoside triphosphate hydrolases"/>
    <property type="match status" value="1"/>
</dbReference>
<name>A0A4U5PHA1_STECR</name>
<keyword evidence="7" id="KW-1185">Reference proteome</keyword>
<feature type="binding site" evidence="5">
    <location>
        <position position="27"/>
    </location>
    <ligand>
        <name>Mg(2+)</name>
        <dbReference type="ChEBI" id="CHEBI:18420"/>
    </ligand>
</feature>
<dbReference type="CDD" id="cd00878">
    <property type="entry name" value="Arf_Arl"/>
    <property type="match status" value="1"/>
</dbReference>
<dbReference type="OrthoDB" id="10354528at2759"/>
<evidence type="ECO:0000313" key="7">
    <source>
        <dbReference type="Proteomes" id="UP000298663"/>
    </source>
</evidence>
<dbReference type="GO" id="GO:0046872">
    <property type="term" value="F:metal ion binding"/>
    <property type="evidence" value="ECO:0007669"/>
    <property type="project" value="UniProtKB-KW"/>
</dbReference>
<dbReference type="InterPro" id="IPR005225">
    <property type="entry name" value="Small_GTP-bd"/>
</dbReference>
<feature type="binding site" evidence="4">
    <location>
        <begin position="108"/>
        <end position="111"/>
    </location>
    <ligand>
        <name>GTP</name>
        <dbReference type="ChEBI" id="CHEBI:37565"/>
    </ligand>
</feature>
<evidence type="ECO:0000256" key="3">
    <source>
        <dbReference type="ARBA" id="ARBA00023134"/>
    </source>
</evidence>
<reference evidence="6 7" key="1">
    <citation type="journal article" date="2015" name="Genome Biol.">
        <title>Comparative genomics of Steinernema reveals deeply conserved gene regulatory networks.</title>
        <authorList>
            <person name="Dillman A.R."/>
            <person name="Macchietto M."/>
            <person name="Porter C.F."/>
            <person name="Rogers A."/>
            <person name="Williams B."/>
            <person name="Antoshechkin I."/>
            <person name="Lee M.M."/>
            <person name="Goodwin Z."/>
            <person name="Lu X."/>
            <person name="Lewis E.E."/>
            <person name="Goodrich-Blair H."/>
            <person name="Stock S.P."/>
            <person name="Adams B.J."/>
            <person name="Sternberg P.W."/>
            <person name="Mortazavi A."/>
        </authorList>
    </citation>
    <scope>NUCLEOTIDE SEQUENCE [LARGE SCALE GENOMIC DNA]</scope>
    <source>
        <strain evidence="6 7">ALL</strain>
    </source>
</reference>
<reference evidence="6 7" key="2">
    <citation type="journal article" date="2019" name="G3 (Bethesda)">
        <title>Hybrid Assembly of the Genome of the Entomopathogenic Nematode Steinernema carpocapsae Identifies the X-Chromosome.</title>
        <authorList>
            <person name="Serra L."/>
            <person name="Macchietto M."/>
            <person name="Macias-Munoz A."/>
            <person name="McGill C.J."/>
            <person name="Rodriguez I.M."/>
            <person name="Rodriguez B."/>
            <person name="Murad R."/>
            <person name="Mortazavi A."/>
        </authorList>
    </citation>
    <scope>NUCLEOTIDE SEQUENCE [LARGE SCALE GENOMIC DNA]</scope>
    <source>
        <strain evidence="6 7">ALL</strain>
    </source>
</reference>
<feature type="binding site" evidence="5">
    <location>
        <position position="10"/>
    </location>
    <ligand>
        <name>Mg(2+)</name>
        <dbReference type="ChEBI" id="CHEBI:18420"/>
    </ligand>
</feature>
<dbReference type="Gene3D" id="3.40.50.300">
    <property type="entry name" value="P-loop containing nucleotide triphosphate hydrolases"/>
    <property type="match status" value="1"/>
</dbReference>
<dbReference type="GO" id="GO:0003924">
    <property type="term" value="F:GTPase activity"/>
    <property type="evidence" value="ECO:0007669"/>
    <property type="project" value="InterPro"/>
</dbReference>
<dbReference type="GO" id="GO:0030010">
    <property type="term" value="P:establishment of cell polarity"/>
    <property type="evidence" value="ECO:0007669"/>
    <property type="project" value="UniProtKB-ARBA"/>
</dbReference>
<gene>
    <name evidence="6" type="ORF">L596_009926</name>
</gene>
<dbReference type="NCBIfam" id="TIGR00231">
    <property type="entry name" value="small_GTP"/>
    <property type="match status" value="1"/>
</dbReference>
<dbReference type="SMART" id="SM00177">
    <property type="entry name" value="ARF"/>
    <property type="match status" value="1"/>
</dbReference>
<dbReference type="Proteomes" id="UP000298663">
    <property type="component" value="Unassembled WGS sequence"/>
</dbReference>
<dbReference type="FunFam" id="3.40.50.300:FF:000412">
    <property type="entry name" value="ADP-ribosylation factor 1"/>
    <property type="match status" value="1"/>
</dbReference>
<dbReference type="Pfam" id="PF00025">
    <property type="entry name" value="Arf"/>
    <property type="match status" value="1"/>
</dbReference>
<dbReference type="EMBL" id="AZBU02000002">
    <property type="protein sequence ID" value="TKR95806.1"/>
    <property type="molecule type" value="Genomic_DNA"/>
</dbReference>
<keyword evidence="5" id="KW-0479">Metal-binding</keyword>
<proteinExistence type="inferred from homology"/>
<feature type="binding site" evidence="4">
    <location>
        <begin position="3"/>
        <end position="10"/>
    </location>
    <ligand>
        <name>GTP</name>
        <dbReference type="ChEBI" id="CHEBI:37565"/>
    </ligand>
</feature>
<keyword evidence="5" id="KW-0460">Magnesium</keyword>
<keyword evidence="2 4" id="KW-0547">Nucleotide-binding</keyword>
<evidence type="ECO:0000256" key="1">
    <source>
        <dbReference type="ARBA" id="ARBA00010290"/>
    </source>
</evidence>
<evidence type="ECO:0000256" key="4">
    <source>
        <dbReference type="PIRSR" id="PIRSR606689-1"/>
    </source>
</evidence>
<evidence type="ECO:0000256" key="5">
    <source>
        <dbReference type="PIRSR" id="PIRSR606689-2"/>
    </source>
</evidence>
<evidence type="ECO:0000313" key="6">
    <source>
        <dbReference type="EMBL" id="TKR95806.1"/>
    </source>
</evidence>
<dbReference type="GO" id="GO:0005525">
    <property type="term" value="F:GTP binding"/>
    <property type="evidence" value="ECO:0007669"/>
    <property type="project" value="UniProtKB-KW"/>
</dbReference>
<accession>A0A4U5PHA1</accession>
<evidence type="ECO:0000256" key="2">
    <source>
        <dbReference type="ARBA" id="ARBA00022741"/>
    </source>
</evidence>
<comment type="similarity">
    <text evidence="1">Belongs to the small GTPase superfamily. Arf family.</text>
</comment>
<dbReference type="InterPro" id="IPR024156">
    <property type="entry name" value="Small_GTPase_ARF"/>
</dbReference>
<keyword evidence="3 4" id="KW-0342">GTP-binding</keyword>
<protein>
    <submittedName>
        <fullName evidence="6">Uncharacterized protein</fullName>
    </submittedName>
</protein>
<dbReference type="InterPro" id="IPR027417">
    <property type="entry name" value="P-loop_NTPase"/>
</dbReference>
<feature type="binding site" evidence="4">
    <location>
        <position position="49"/>
    </location>
    <ligand>
        <name>GTP</name>
        <dbReference type="ChEBI" id="CHEBI:37565"/>
    </ligand>
</feature>
<organism evidence="6 7">
    <name type="scientific">Steinernema carpocapsae</name>
    <name type="common">Entomopathogenic nematode</name>
    <dbReference type="NCBI Taxonomy" id="34508"/>
    <lineage>
        <taxon>Eukaryota</taxon>
        <taxon>Metazoa</taxon>
        <taxon>Ecdysozoa</taxon>
        <taxon>Nematoda</taxon>
        <taxon>Chromadorea</taxon>
        <taxon>Rhabditida</taxon>
        <taxon>Tylenchina</taxon>
        <taxon>Panagrolaimomorpha</taxon>
        <taxon>Strongyloidoidea</taxon>
        <taxon>Steinernematidae</taxon>
        <taxon>Steinernema</taxon>
    </lineage>
</organism>
<dbReference type="STRING" id="34508.A0A4U5PHA1"/>